<keyword evidence="2" id="KW-0812">Transmembrane</keyword>
<sequence length="638" mass="70671">MKSPSSTIVFTGAILLLALMAVLADGAARRESITFDEIAHIGAGVSYLQKLDMRMNEEHPPLAKVLAALPLVVRGVHADYSHLSWAFSGSGLFKQYFGEWIFGHWLITRWNDPIATVFWARQPMLLLTLVLGIVLFLYGARIGDQWGGLLCLCAYATMPVMLAFGPLVLTDIAITLFVVVTLWAFADMWRAPSRGTVLRFGFAFGAALLSKFSAGLLLFCFPAFILSLRWLPVPQQPKGEVELRAWRRSRRWSLTKGILLAALVVYAVYFVLSRNEPTDSLGVLGTNMAALLLRRLLMPPWIYLRGLALFAFTGKPPAFILGHSYPHGVWFFFPALFLLKSSLAFLLLLVLALVVGLVAKFRPVRLAVISEGLELHWRAMWVSLIVFTGACILSRFQFSIRHFSVSLALMILLLAPLPRTLNQLRHSGWRAAGACLSLTVALALASVITAVRAYPYYLPFLNSLSGGRPGYLLVADSNLDWNQGLLDVENFVQQRGLTHVLIDSYGFSDPSVYVHQGRLWNCQKAAPEDGGQWAFVSANLIQESHNCLWLLQIPHDALAGGSMYAFQLPRVIPPAGSPGGPPLPENYRDFASGPSSGDLRLTFLNCIRDPQQLQPTWDRLTAQAAKTRKPERSSRPKG</sequence>
<dbReference type="RefSeq" id="WP_161557540.1">
    <property type="nucleotide sequence ID" value="NZ_CP030840.1"/>
</dbReference>
<evidence type="ECO:0000256" key="1">
    <source>
        <dbReference type="SAM" id="MobiDB-lite"/>
    </source>
</evidence>
<keyword evidence="2" id="KW-1133">Transmembrane helix</keyword>
<feature type="compositionally biased region" description="Basic and acidic residues" evidence="1">
    <location>
        <begin position="628"/>
        <end position="638"/>
    </location>
</feature>
<feature type="transmembrane region" description="Helical" evidence="2">
    <location>
        <begin position="429"/>
        <end position="451"/>
    </location>
</feature>
<feature type="transmembrane region" description="Helical" evidence="2">
    <location>
        <begin position="123"/>
        <end position="140"/>
    </location>
</feature>
<gene>
    <name evidence="4" type="ORF">ACPOL_5278</name>
</gene>
<proteinExistence type="predicted"/>
<feature type="transmembrane region" description="Helical" evidence="2">
    <location>
        <begin position="152"/>
        <end position="185"/>
    </location>
</feature>
<evidence type="ECO:0000259" key="3">
    <source>
        <dbReference type="Pfam" id="PF13231"/>
    </source>
</evidence>
<evidence type="ECO:0000256" key="2">
    <source>
        <dbReference type="SAM" id="Phobius"/>
    </source>
</evidence>
<dbReference type="InterPro" id="IPR038731">
    <property type="entry name" value="RgtA/B/C-like"/>
</dbReference>
<protein>
    <recommendedName>
        <fullName evidence="3">Glycosyltransferase RgtA/B/C/D-like domain-containing protein</fullName>
    </recommendedName>
</protein>
<accession>A0A2Z5G6C4</accession>
<feature type="transmembrane region" description="Helical" evidence="2">
    <location>
        <begin position="205"/>
        <end position="231"/>
    </location>
</feature>
<evidence type="ECO:0000313" key="5">
    <source>
        <dbReference type="Proteomes" id="UP000253606"/>
    </source>
</evidence>
<dbReference type="AlphaFoldDB" id="A0A2Z5G6C4"/>
<name>A0A2Z5G6C4_9BACT</name>
<keyword evidence="5" id="KW-1185">Reference proteome</keyword>
<reference evidence="4 5" key="1">
    <citation type="journal article" date="2018" name="Front. Microbiol.">
        <title>Hydrolytic Capabilities as a Key to Environmental Success: Chitinolytic and Cellulolytic Acidobacteria From Acidic Sub-arctic Soils and Boreal Peatlands.</title>
        <authorList>
            <person name="Belova S.E."/>
            <person name="Ravin N.V."/>
            <person name="Pankratov T.A."/>
            <person name="Rakitin A.L."/>
            <person name="Ivanova A.A."/>
            <person name="Beletsky A.V."/>
            <person name="Mardanov A.V."/>
            <person name="Sinninghe Damste J.S."/>
            <person name="Dedysh S.N."/>
        </authorList>
    </citation>
    <scope>NUCLEOTIDE SEQUENCE [LARGE SCALE GENOMIC DNA]</scope>
    <source>
        <strain evidence="4 5">SBC82</strain>
    </source>
</reference>
<feature type="transmembrane region" description="Helical" evidence="2">
    <location>
        <begin position="400"/>
        <end position="417"/>
    </location>
</feature>
<feature type="transmembrane region" description="Helical" evidence="2">
    <location>
        <begin position="302"/>
        <end position="322"/>
    </location>
</feature>
<feature type="transmembrane region" description="Helical" evidence="2">
    <location>
        <begin position="252"/>
        <end position="272"/>
    </location>
</feature>
<feature type="region of interest" description="Disordered" evidence="1">
    <location>
        <begin position="615"/>
        <end position="638"/>
    </location>
</feature>
<feature type="domain" description="Glycosyltransferase RgtA/B/C/D-like" evidence="3">
    <location>
        <begin position="120"/>
        <end position="227"/>
    </location>
</feature>
<feature type="transmembrane region" description="Helical" evidence="2">
    <location>
        <begin position="329"/>
        <end position="355"/>
    </location>
</feature>
<feature type="transmembrane region" description="Helical" evidence="2">
    <location>
        <begin position="375"/>
        <end position="393"/>
    </location>
</feature>
<organism evidence="4 5">
    <name type="scientific">Acidisarcina polymorpha</name>
    <dbReference type="NCBI Taxonomy" id="2211140"/>
    <lineage>
        <taxon>Bacteria</taxon>
        <taxon>Pseudomonadati</taxon>
        <taxon>Acidobacteriota</taxon>
        <taxon>Terriglobia</taxon>
        <taxon>Terriglobales</taxon>
        <taxon>Acidobacteriaceae</taxon>
        <taxon>Acidisarcina</taxon>
    </lineage>
</organism>
<dbReference type="Pfam" id="PF13231">
    <property type="entry name" value="PMT_2"/>
    <property type="match status" value="1"/>
</dbReference>
<evidence type="ECO:0000313" key="4">
    <source>
        <dbReference type="EMBL" id="AXC14530.1"/>
    </source>
</evidence>
<dbReference type="EMBL" id="CP030840">
    <property type="protein sequence ID" value="AXC14530.1"/>
    <property type="molecule type" value="Genomic_DNA"/>
</dbReference>
<dbReference type="Proteomes" id="UP000253606">
    <property type="component" value="Chromosome"/>
</dbReference>
<dbReference type="KEGG" id="abas:ACPOL_5278"/>
<keyword evidence="2" id="KW-0472">Membrane</keyword>